<name>A0A7H0GPM3_9BURK</name>
<evidence type="ECO:0000313" key="1">
    <source>
        <dbReference type="EMBL" id="QNP50239.1"/>
    </source>
</evidence>
<dbReference type="EMBL" id="CP060783">
    <property type="protein sequence ID" value="QNP50239.1"/>
    <property type="molecule type" value="Genomic_DNA"/>
</dbReference>
<dbReference type="KEGG" id="daer:H9K75_10805"/>
<protein>
    <submittedName>
        <fullName evidence="1">Uncharacterized protein</fullName>
    </submittedName>
</protein>
<dbReference type="RefSeq" id="WP_187725751.1">
    <property type="nucleotide sequence ID" value="NZ_CP060783.1"/>
</dbReference>
<sequence length="69" mass="8060">MNYYECRTETLAISRAVLKLYKQTLRLGIRDVAEHLLQILEELARTEPECSTARDQAYLAIIPYMVSQR</sequence>
<keyword evidence="2" id="KW-1185">Reference proteome</keyword>
<dbReference type="Proteomes" id="UP000516028">
    <property type="component" value="Chromosome"/>
</dbReference>
<reference evidence="1 2" key="1">
    <citation type="submission" date="2020-08" db="EMBL/GenBank/DDBJ databases">
        <title>Genome sequence of Diaphorobacter aerolatus KACC 16536T.</title>
        <authorList>
            <person name="Hyun D.-W."/>
            <person name="Bae J.-W."/>
        </authorList>
    </citation>
    <scope>NUCLEOTIDE SEQUENCE [LARGE SCALE GENOMIC DNA]</scope>
    <source>
        <strain evidence="1 2">KACC 16536</strain>
    </source>
</reference>
<dbReference type="AlphaFoldDB" id="A0A7H0GPM3"/>
<gene>
    <name evidence="1" type="ORF">H9K75_10805</name>
</gene>
<organism evidence="1 2">
    <name type="scientific">Diaphorobacter aerolatus</name>
    <dbReference type="NCBI Taxonomy" id="1288495"/>
    <lineage>
        <taxon>Bacteria</taxon>
        <taxon>Pseudomonadati</taxon>
        <taxon>Pseudomonadota</taxon>
        <taxon>Betaproteobacteria</taxon>
        <taxon>Burkholderiales</taxon>
        <taxon>Comamonadaceae</taxon>
        <taxon>Diaphorobacter</taxon>
    </lineage>
</organism>
<accession>A0A7H0GPM3</accession>
<proteinExistence type="predicted"/>
<evidence type="ECO:0000313" key="2">
    <source>
        <dbReference type="Proteomes" id="UP000516028"/>
    </source>
</evidence>